<gene>
    <name evidence="8" type="ORF">E0L32_006940</name>
</gene>
<dbReference type="InterPro" id="IPR000109">
    <property type="entry name" value="POT_fam"/>
</dbReference>
<dbReference type="SUPFAM" id="SSF103473">
    <property type="entry name" value="MFS general substrate transporter"/>
    <property type="match status" value="1"/>
</dbReference>
<dbReference type="GO" id="GO:0016020">
    <property type="term" value="C:membrane"/>
    <property type="evidence" value="ECO:0007669"/>
    <property type="project" value="UniProtKB-SubCell"/>
</dbReference>
<evidence type="ECO:0000256" key="4">
    <source>
        <dbReference type="ARBA" id="ARBA00022989"/>
    </source>
</evidence>
<evidence type="ECO:0000313" key="9">
    <source>
        <dbReference type="Proteomes" id="UP000319257"/>
    </source>
</evidence>
<dbReference type="Proteomes" id="UP000319257">
    <property type="component" value="Unassembled WGS sequence"/>
</dbReference>
<comment type="subcellular location">
    <subcellularLocation>
        <location evidence="1">Membrane</location>
        <topology evidence="1">Multi-pass membrane protein</topology>
    </subcellularLocation>
</comment>
<dbReference type="AlphaFoldDB" id="A0A507AXC5"/>
<dbReference type="OrthoDB" id="8904098at2759"/>
<evidence type="ECO:0000256" key="6">
    <source>
        <dbReference type="SAM" id="MobiDB-lite"/>
    </source>
</evidence>
<feature type="compositionally biased region" description="Polar residues" evidence="6">
    <location>
        <begin position="28"/>
        <end position="38"/>
    </location>
</feature>
<evidence type="ECO:0000256" key="3">
    <source>
        <dbReference type="ARBA" id="ARBA00022692"/>
    </source>
</evidence>
<keyword evidence="5 7" id="KW-0472">Membrane</keyword>
<feature type="transmembrane region" description="Helical" evidence="7">
    <location>
        <begin position="262"/>
        <end position="280"/>
    </location>
</feature>
<dbReference type="InterPro" id="IPR036259">
    <property type="entry name" value="MFS_trans_sf"/>
</dbReference>
<evidence type="ECO:0000256" key="2">
    <source>
        <dbReference type="ARBA" id="ARBA00005982"/>
    </source>
</evidence>
<feature type="transmembrane region" description="Helical" evidence="7">
    <location>
        <begin position="170"/>
        <end position="193"/>
    </location>
</feature>
<feature type="transmembrane region" description="Helical" evidence="7">
    <location>
        <begin position="447"/>
        <end position="469"/>
    </location>
</feature>
<sequence>MAKVDAPAEKSAIGEKSAGPAAVEPQPVATSQPDTVTSAPPAPGTAPTGEKTLAGQADGAEEVGRVVQTDILRGPNGEIYPTAEELLTLRPVKGKIGWVIYTIAIVEMVERFSYYGTTTIFTNFIQHPRPEGSPSGAGYEGQSGAMGMGQQGCDIYYFIFNTYWGKFKTINVGIASATFGHVLIVISAIPAVLNNQRGSLAAFIIGLLFFGVGVGFFKANISPLIAEQYEAKAPRATVQTLPSGERVIVDPHKTYAIIYMRYYFFINIGVLFGQVAMVYAEKYVGFWLAYLLPTILFFLCPIVMVVCRNKYIKNPPTGSVASKATGLWALAMKKHWSWNPVRTVRNMRSADFWEAVKPSRLGDNKPDWMTFDDNWVDEVRRGFCAAKVFLFYPIFWLAATMRLDGFPNDLVNNLDPIALLIFIPLFDKFFYPWMDRARIRVTPIRKIAVGFIMAVLAMIVATLIQHYIYVQSPCGTNASSCDTPPDISVWVQTPAYVLIAFSEIGASITGLEYAFTKAPKNMRGLVTGLFWFAQAFSAALAQAFVPFAKDPLLVWLYTTIAIITTLGGIGFWITFRKLDREEEELNALPDSVFVGKQNKEVIDIEAAKAAEMEQQKLRHIQGLDKRLQETAH</sequence>
<reference evidence="8 9" key="1">
    <citation type="submission" date="2019-06" db="EMBL/GenBank/DDBJ databases">
        <title>Draft genome sequence of the filamentous fungus Phialemoniopsis curvata isolated from diesel fuel.</title>
        <authorList>
            <person name="Varaljay V.A."/>
            <person name="Lyon W.J."/>
            <person name="Crouch A.L."/>
            <person name="Drake C.E."/>
            <person name="Hollomon J.M."/>
            <person name="Nadeau L.J."/>
            <person name="Nunn H.S."/>
            <person name="Stevenson B.S."/>
            <person name="Bojanowski C.L."/>
            <person name="Crookes-Goodson W.J."/>
        </authorList>
    </citation>
    <scope>NUCLEOTIDE SEQUENCE [LARGE SCALE GENOMIC DNA]</scope>
    <source>
        <strain evidence="8 9">D216</strain>
    </source>
</reference>
<dbReference type="GO" id="GO:0022857">
    <property type="term" value="F:transmembrane transporter activity"/>
    <property type="evidence" value="ECO:0007669"/>
    <property type="project" value="InterPro"/>
</dbReference>
<comment type="caution">
    <text evidence="8">The sequence shown here is derived from an EMBL/GenBank/DDBJ whole genome shotgun (WGS) entry which is preliminary data.</text>
</comment>
<name>A0A507AXC5_9PEZI</name>
<feature type="transmembrane region" description="Helical" evidence="7">
    <location>
        <begin position="286"/>
        <end position="307"/>
    </location>
</feature>
<dbReference type="PANTHER" id="PTHR11654">
    <property type="entry name" value="OLIGOPEPTIDE TRANSPORTER-RELATED"/>
    <property type="match status" value="1"/>
</dbReference>
<feature type="transmembrane region" description="Helical" evidence="7">
    <location>
        <begin position="554"/>
        <end position="575"/>
    </location>
</feature>
<feature type="transmembrane region" description="Helical" evidence="7">
    <location>
        <begin position="199"/>
        <end position="217"/>
    </location>
</feature>
<feature type="region of interest" description="Disordered" evidence="6">
    <location>
        <begin position="1"/>
        <end position="60"/>
    </location>
</feature>
<dbReference type="GeneID" id="41974387"/>
<keyword evidence="4 7" id="KW-1133">Transmembrane helix</keyword>
<proteinExistence type="inferred from homology"/>
<dbReference type="Pfam" id="PF00854">
    <property type="entry name" value="PTR2"/>
    <property type="match status" value="1"/>
</dbReference>
<evidence type="ECO:0000313" key="8">
    <source>
        <dbReference type="EMBL" id="TPX12293.1"/>
    </source>
</evidence>
<feature type="transmembrane region" description="Helical" evidence="7">
    <location>
        <begin position="495"/>
        <end position="516"/>
    </location>
</feature>
<dbReference type="EMBL" id="SKBQ01000041">
    <property type="protein sequence ID" value="TPX12293.1"/>
    <property type="molecule type" value="Genomic_DNA"/>
</dbReference>
<evidence type="ECO:0000256" key="7">
    <source>
        <dbReference type="SAM" id="Phobius"/>
    </source>
</evidence>
<organism evidence="8 9">
    <name type="scientific">Thyridium curvatum</name>
    <dbReference type="NCBI Taxonomy" id="1093900"/>
    <lineage>
        <taxon>Eukaryota</taxon>
        <taxon>Fungi</taxon>
        <taxon>Dikarya</taxon>
        <taxon>Ascomycota</taxon>
        <taxon>Pezizomycotina</taxon>
        <taxon>Sordariomycetes</taxon>
        <taxon>Sordariomycetidae</taxon>
        <taxon>Thyridiales</taxon>
        <taxon>Thyridiaceae</taxon>
        <taxon>Thyridium</taxon>
    </lineage>
</organism>
<accession>A0A507AXC5</accession>
<dbReference type="RefSeq" id="XP_030994004.1">
    <property type="nucleotide sequence ID" value="XM_031141628.1"/>
</dbReference>
<evidence type="ECO:0000256" key="5">
    <source>
        <dbReference type="ARBA" id="ARBA00023136"/>
    </source>
</evidence>
<keyword evidence="3 7" id="KW-0812">Transmembrane</keyword>
<feature type="transmembrane region" description="Helical" evidence="7">
    <location>
        <begin position="528"/>
        <end position="548"/>
    </location>
</feature>
<dbReference type="Gene3D" id="1.20.1250.20">
    <property type="entry name" value="MFS general substrate transporter like domains"/>
    <property type="match status" value="1"/>
</dbReference>
<protein>
    <submittedName>
        <fullName evidence="8">Uncharacterized protein</fullName>
    </submittedName>
</protein>
<keyword evidence="9" id="KW-1185">Reference proteome</keyword>
<evidence type="ECO:0000256" key="1">
    <source>
        <dbReference type="ARBA" id="ARBA00004141"/>
    </source>
</evidence>
<comment type="similarity">
    <text evidence="2">Belongs to the major facilitator superfamily. Proton-dependent oligopeptide transporter (POT/PTR) (TC 2.A.17) family.</text>
</comment>
<feature type="transmembrane region" description="Helical" evidence="7">
    <location>
        <begin position="379"/>
        <end position="398"/>
    </location>
</feature>
<dbReference type="FunCoup" id="A0A507AXC5">
    <property type="interactions" value="1042"/>
</dbReference>
<dbReference type="InParanoid" id="A0A507AXC5"/>